<dbReference type="AlphaFoldDB" id="A0A0T5NP25"/>
<dbReference type="PANTHER" id="PTHR42756:SF1">
    <property type="entry name" value="TRANSCRIPTIONAL REPRESSOR OF EMRAB OPERON"/>
    <property type="match status" value="1"/>
</dbReference>
<dbReference type="RefSeq" id="WP_057796701.1">
    <property type="nucleotide sequence ID" value="NZ_LAXJ01000029.1"/>
</dbReference>
<feature type="domain" description="HTH marR-type" evidence="4">
    <location>
        <begin position="6"/>
        <end position="138"/>
    </location>
</feature>
<dbReference type="SMART" id="SM00347">
    <property type="entry name" value="HTH_MARR"/>
    <property type="match status" value="1"/>
</dbReference>
<proteinExistence type="predicted"/>
<organism evidence="5 6">
    <name type="scientific">Roseovarius atlanticus</name>
    <dbReference type="NCBI Taxonomy" id="1641875"/>
    <lineage>
        <taxon>Bacteria</taxon>
        <taxon>Pseudomonadati</taxon>
        <taxon>Pseudomonadota</taxon>
        <taxon>Alphaproteobacteria</taxon>
        <taxon>Rhodobacterales</taxon>
        <taxon>Roseobacteraceae</taxon>
        <taxon>Roseovarius</taxon>
    </lineage>
</organism>
<dbReference type="PATRIC" id="fig|1641875.4.peg.2702"/>
<protein>
    <recommendedName>
        <fullName evidence="4">HTH marR-type domain-containing protein</fullName>
    </recommendedName>
</protein>
<dbReference type="EMBL" id="LAXJ01000029">
    <property type="protein sequence ID" value="KRS10588.1"/>
    <property type="molecule type" value="Genomic_DNA"/>
</dbReference>
<evidence type="ECO:0000256" key="1">
    <source>
        <dbReference type="ARBA" id="ARBA00023015"/>
    </source>
</evidence>
<name>A0A0T5NP25_9RHOB</name>
<accession>A0A0T5NP25</accession>
<comment type="caution">
    <text evidence="5">The sequence shown here is derived from an EMBL/GenBank/DDBJ whole genome shotgun (WGS) entry which is preliminary data.</text>
</comment>
<evidence type="ECO:0000256" key="3">
    <source>
        <dbReference type="ARBA" id="ARBA00023163"/>
    </source>
</evidence>
<dbReference type="OrthoDB" id="582199at2"/>
<evidence type="ECO:0000256" key="2">
    <source>
        <dbReference type="ARBA" id="ARBA00023125"/>
    </source>
</evidence>
<dbReference type="InterPro" id="IPR000835">
    <property type="entry name" value="HTH_MarR-typ"/>
</dbReference>
<evidence type="ECO:0000313" key="5">
    <source>
        <dbReference type="EMBL" id="KRS10588.1"/>
    </source>
</evidence>
<gene>
    <name evidence="5" type="ORF">XM53_20690</name>
</gene>
<dbReference type="SUPFAM" id="SSF46785">
    <property type="entry name" value="Winged helix' DNA-binding domain"/>
    <property type="match status" value="1"/>
</dbReference>
<dbReference type="GO" id="GO:0003677">
    <property type="term" value="F:DNA binding"/>
    <property type="evidence" value="ECO:0007669"/>
    <property type="project" value="UniProtKB-KW"/>
</dbReference>
<reference evidence="5 6" key="1">
    <citation type="submission" date="2015-04" db="EMBL/GenBank/DDBJ databases">
        <title>The draft genome sequence of Roseovarius sp.R12b.</title>
        <authorList>
            <person name="Li G."/>
            <person name="Lai Q."/>
            <person name="Shao Z."/>
            <person name="Yan P."/>
        </authorList>
    </citation>
    <scope>NUCLEOTIDE SEQUENCE [LARGE SCALE GENOMIC DNA]</scope>
    <source>
        <strain evidence="5 6">R12B</strain>
    </source>
</reference>
<keyword evidence="6" id="KW-1185">Reference proteome</keyword>
<keyword evidence="2" id="KW-0238">DNA-binding</keyword>
<dbReference type="Gene3D" id="1.10.10.10">
    <property type="entry name" value="Winged helix-like DNA-binding domain superfamily/Winged helix DNA-binding domain"/>
    <property type="match status" value="1"/>
</dbReference>
<dbReference type="Proteomes" id="UP000051295">
    <property type="component" value="Unassembled WGS sequence"/>
</dbReference>
<dbReference type="Pfam" id="PF12802">
    <property type="entry name" value="MarR_2"/>
    <property type="match status" value="1"/>
</dbReference>
<dbReference type="PROSITE" id="PS50995">
    <property type="entry name" value="HTH_MARR_2"/>
    <property type="match status" value="1"/>
</dbReference>
<keyword evidence="1" id="KW-0805">Transcription regulation</keyword>
<evidence type="ECO:0000259" key="4">
    <source>
        <dbReference type="PROSITE" id="PS50995"/>
    </source>
</evidence>
<sequence length="156" mass="17444">MIDKQDVLIGATIHEVAQLIRVRIDDEVKESGLTRLSWLAASYIAENPGLSLSQLAEKLEIGNAPAGKLVDRMEAADLIERRASDTDRRSQSVFLTGKGTAALEELRPKNAQLRELILADLTPDERETLEDLMLRVKSRLKRSNSKSRRPSRSPQN</sequence>
<keyword evidence="3" id="KW-0804">Transcription</keyword>
<dbReference type="PRINTS" id="PR00598">
    <property type="entry name" value="HTHMARR"/>
</dbReference>
<evidence type="ECO:0000313" key="6">
    <source>
        <dbReference type="Proteomes" id="UP000051295"/>
    </source>
</evidence>
<dbReference type="GO" id="GO:0003700">
    <property type="term" value="F:DNA-binding transcription factor activity"/>
    <property type="evidence" value="ECO:0007669"/>
    <property type="project" value="InterPro"/>
</dbReference>
<dbReference type="InterPro" id="IPR036388">
    <property type="entry name" value="WH-like_DNA-bd_sf"/>
</dbReference>
<dbReference type="InterPro" id="IPR036390">
    <property type="entry name" value="WH_DNA-bd_sf"/>
</dbReference>
<dbReference type="PANTHER" id="PTHR42756">
    <property type="entry name" value="TRANSCRIPTIONAL REGULATOR, MARR"/>
    <property type="match status" value="1"/>
</dbReference>
<dbReference type="STRING" id="1641875.XM53_20690"/>